<evidence type="ECO:0000256" key="3">
    <source>
        <dbReference type="ARBA" id="ARBA00022722"/>
    </source>
</evidence>
<keyword evidence="6" id="KW-0227">DNA damage</keyword>
<keyword evidence="6" id="KW-0479">Metal-binding</keyword>
<evidence type="ECO:0000256" key="5">
    <source>
        <dbReference type="ARBA" id="ARBA00022801"/>
    </source>
</evidence>
<dbReference type="Gene3D" id="3.30.2170.10">
    <property type="entry name" value="archaeoglobus fulgidus dsm 4304 superfamily"/>
    <property type="match status" value="1"/>
</dbReference>
<dbReference type="CDD" id="cd06559">
    <property type="entry name" value="Endonuclease_V"/>
    <property type="match status" value="1"/>
</dbReference>
<evidence type="ECO:0000256" key="6">
    <source>
        <dbReference type="HAMAP-Rule" id="MF_00801"/>
    </source>
</evidence>
<dbReference type="GO" id="GO:0000287">
    <property type="term" value="F:magnesium ion binding"/>
    <property type="evidence" value="ECO:0007669"/>
    <property type="project" value="UniProtKB-UniRule"/>
</dbReference>
<sequence length="234" mass="24799">MPTFPPFPKPSSLEAARRLQEALAARVVLEGDPRGVRFVGALDASVRRGEDLVAAAVLWDLEAGDVLEVGLARVPAGAVFPYVPGFLSFREAPVYLEALACLSRGPDLLLVDGQGIAHPRGLGIAAHLGVHLDLPSVGVAKSRLCGAPQGALALEKGSAVPLVDGARQIGWVYRSRTGVKPLYVSPGHRVGMREALEFVRGLPGRTRLPEPLRTAHLWAGRARREGVVGRVVLG</sequence>
<dbReference type="GO" id="GO:0043737">
    <property type="term" value="F:deoxyribonuclease V activity"/>
    <property type="evidence" value="ECO:0007669"/>
    <property type="project" value="UniProtKB-UniRule"/>
</dbReference>
<dbReference type="EC" id="3.1.21.7" evidence="6"/>
<evidence type="ECO:0000313" key="7">
    <source>
        <dbReference type="EMBL" id="AEB11177.1"/>
    </source>
</evidence>
<dbReference type="KEGG" id="mhd:Marky_0425"/>
<comment type="cofactor">
    <cofactor evidence="6">
        <name>Mg(2+)</name>
        <dbReference type="ChEBI" id="CHEBI:18420"/>
    </cofactor>
</comment>
<dbReference type="Proteomes" id="UP000007030">
    <property type="component" value="Chromosome"/>
</dbReference>
<organism evidence="7 8">
    <name type="scientific">Marinithermus hydrothermalis (strain DSM 14884 / JCM 11576 / T1)</name>
    <dbReference type="NCBI Taxonomy" id="869210"/>
    <lineage>
        <taxon>Bacteria</taxon>
        <taxon>Thermotogati</taxon>
        <taxon>Deinococcota</taxon>
        <taxon>Deinococci</taxon>
        <taxon>Thermales</taxon>
        <taxon>Thermaceae</taxon>
        <taxon>Marinithermus</taxon>
    </lineage>
</organism>
<dbReference type="GO" id="GO:0003727">
    <property type="term" value="F:single-stranded RNA binding"/>
    <property type="evidence" value="ECO:0007669"/>
    <property type="project" value="TreeGrafter"/>
</dbReference>
<dbReference type="PANTHER" id="PTHR28511:SF1">
    <property type="entry name" value="ENDONUCLEASE V"/>
    <property type="match status" value="1"/>
</dbReference>
<comment type="subcellular location">
    <subcellularLocation>
        <location evidence="1 6">Cytoplasm</location>
    </subcellularLocation>
</comment>
<protein>
    <recommendedName>
        <fullName evidence="6">Endonuclease V</fullName>
        <ecNumber evidence="6">3.1.21.7</ecNumber>
    </recommendedName>
    <alternativeName>
        <fullName evidence="6">Deoxyinosine 3'endonuclease</fullName>
    </alternativeName>
    <alternativeName>
        <fullName evidence="6">Deoxyribonuclease V</fullName>
        <shortName evidence="6">DNase V</shortName>
    </alternativeName>
</protein>
<evidence type="ECO:0000313" key="8">
    <source>
        <dbReference type="Proteomes" id="UP000007030"/>
    </source>
</evidence>
<keyword evidence="8" id="KW-1185">Reference proteome</keyword>
<keyword evidence="4 6" id="KW-0255">Endonuclease</keyword>
<dbReference type="eggNOG" id="COG1515">
    <property type="taxonomic scope" value="Bacteria"/>
</dbReference>
<dbReference type="RefSeq" id="WP_013703232.1">
    <property type="nucleotide sequence ID" value="NC_015387.1"/>
</dbReference>
<dbReference type="GO" id="GO:0006281">
    <property type="term" value="P:DNA repair"/>
    <property type="evidence" value="ECO:0007669"/>
    <property type="project" value="UniProtKB-UniRule"/>
</dbReference>
<feature type="site" description="Interaction with target DNA" evidence="6">
    <location>
        <position position="82"/>
    </location>
</feature>
<evidence type="ECO:0000256" key="4">
    <source>
        <dbReference type="ARBA" id="ARBA00022759"/>
    </source>
</evidence>
<accession>F2NKY8</accession>
<keyword evidence="6" id="KW-0460">Magnesium</keyword>
<comment type="catalytic activity">
    <reaction evidence="6">
        <text>Endonucleolytic cleavage at apurinic or apyrimidinic sites to products with a 5'-phosphate.</text>
        <dbReference type="EC" id="3.1.21.7"/>
    </reaction>
</comment>
<dbReference type="HOGENOM" id="CLU_047631_1_0_0"/>
<dbReference type="AlphaFoldDB" id="F2NKY8"/>
<dbReference type="PANTHER" id="PTHR28511">
    <property type="entry name" value="ENDONUCLEASE V"/>
    <property type="match status" value="1"/>
</dbReference>
<dbReference type="GO" id="GO:0005737">
    <property type="term" value="C:cytoplasm"/>
    <property type="evidence" value="ECO:0007669"/>
    <property type="project" value="UniProtKB-SubCell"/>
</dbReference>
<dbReference type="InterPro" id="IPR007581">
    <property type="entry name" value="Endonuclease-V"/>
</dbReference>
<dbReference type="Pfam" id="PF04493">
    <property type="entry name" value="Endonuclease_5"/>
    <property type="match status" value="1"/>
</dbReference>
<dbReference type="STRING" id="869210.Marky_0425"/>
<keyword evidence="3 6" id="KW-0540">Nuclease</keyword>
<feature type="binding site" evidence="6">
    <location>
        <position position="43"/>
    </location>
    <ligand>
        <name>Mg(2+)</name>
        <dbReference type="ChEBI" id="CHEBI:18420"/>
    </ligand>
</feature>
<proteinExistence type="inferred from homology"/>
<comment type="similarity">
    <text evidence="6">Belongs to the endonuclease V family.</text>
</comment>
<feature type="binding site" evidence="6">
    <location>
        <position position="112"/>
    </location>
    <ligand>
        <name>Mg(2+)</name>
        <dbReference type="ChEBI" id="CHEBI:18420"/>
    </ligand>
</feature>
<keyword evidence="5 6" id="KW-0378">Hydrolase</keyword>
<name>F2NKY8_MARHT</name>
<keyword evidence="6" id="KW-0234">DNA repair</keyword>
<evidence type="ECO:0000256" key="1">
    <source>
        <dbReference type="ARBA" id="ARBA00004496"/>
    </source>
</evidence>
<dbReference type="EMBL" id="CP002630">
    <property type="protein sequence ID" value="AEB11177.1"/>
    <property type="molecule type" value="Genomic_DNA"/>
</dbReference>
<dbReference type="GO" id="GO:0016891">
    <property type="term" value="F:RNA endonuclease activity producing 5'-phosphomonoesters, hydrolytic mechanism"/>
    <property type="evidence" value="ECO:0007669"/>
    <property type="project" value="TreeGrafter"/>
</dbReference>
<keyword evidence="2 6" id="KW-0963">Cytoplasm</keyword>
<dbReference type="OrthoDB" id="9790916at2"/>
<reference evidence="7 8" key="1">
    <citation type="journal article" date="2012" name="Stand. Genomic Sci.">
        <title>Complete genome sequence of the aerobic, heterotroph Marinithermus hydrothermalis type strain (T1(T)) from a deep-sea hydrothermal vent chimney.</title>
        <authorList>
            <person name="Copeland A."/>
            <person name="Gu W."/>
            <person name="Yasawong M."/>
            <person name="Lapidus A."/>
            <person name="Lucas S."/>
            <person name="Deshpande S."/>
            <person name="Pagani I."/>
            <person name="Tapia R."/>
            <person name="Cheng J.F."/>
            <person name="Goodwin L.A."/>
            <person name="Pitluck S."/>
            <person name="Liolios K."/>
            <person name="Ivanova N."/>
            <person name="Mavromatis K."/>
            <person name="Mikhailova N."/>
            <person name="Pati A."/>
            <person name="Chen A."/>
            <person name="Palaniappan K."/>
            <person name="Land M."/>
            <person name="Pan C."/>
            <person name="Brambilla E.M."/>
            <person name="Rohde M."/>
            <person name="Tindall B.J."/>
            <person name="Sikorski J."/>
            <person name="Goker M."/>
            <person name="Detter J.C."/>
            <person name="Bristow J."/>
            <person name="Eisen J.A."/>
            <person name="Markowitz V."/>
            <person name="Hugenholtz P."/>
            <person name="Kyrpides N.C."/>
            <person name="Klenk H.P."/>
            <person name="Woyke T."/>
        </authorList>
    </citation>
    <scope>NUCLEOTIDE SEQUENCE [LARGE SCALE GENOMIC DNA]</scope>
    <source>
        <strain evidence="8">DSM 14884 / JCM 11576 / T1</strain>
    </source>
</reference>
<evidence type="ECO:0000256" key="2">
    <source>
        <dbReference type="ARBA" id="ARBA00022490"/>
    </source>
</evidence>
<dbReference type="HAMAP" id="MF_00801">
    <property type="entry name" value="Endonuclease_5"/>
    <property type="match status" value="1"/>
</dbReference>
<gene>
    <name evidence="6" type="primary">nfi</name>
    <name evidence="7" type="ordered locus">Marky_0425</name>
</gene>
<comment type="function">
    <text evidence="6">DNA repair enzyme involved in the repair of deaminated bases. Selectively cleaves double-stranded DNA at the second phosphodiester bond 3' to a deoxyinosine leaving behind the intact lesion on the nicked DNA.</text>
</comment>